<protein>
    <submittedName>
        <fullName evidence="4">Murein DD-endopeptidase MepM/ murein hydrolase activator NlpD</fullName>
    </submittedName>
</protein>
<dbReference type="GO" id="GO:0004222">
    <property type="term" value="F:metalloendopeptidase activity"/>
    <property type="evidence" value="ECO:0007669"/>
    <property type="project" value="TreeGrafter"/>
</dbReference>
<dbReference type="Pfam" id="PF07501">
    <property type="entry name" value="G5"/>
    <property type="match status" value="1"/>
</dbReference>
<dbReference type="Pfam" id="PF01551">
    <property type="entry name" value="Peptidase_M23"/>
    <property type="match status" value="1"/>
</dbReference>
<feature type="domain" description="LysM" evidence="3">
    <location>
        <begin position="204"/>
        <end position="248"/>
    </location>
</feature>
<dbReference type="PANTHER" id="PTHR21666">
    <property type="entry name" value="PEPTIDASE-RELATED"/>
    <property type="match status" value="1"/>
</dbReference>
<dbReference type="CDD" id="cd00118">
    <property type="entry name" value="LysM"/>
    <property type="match status" value="1"/>
</dbReference>
<evidence type="ECO:0000313" key="4">
    <source>
        <dbReference type="EMBL" id="MBB3110890.1"/>
    </source>
</evidence>
<dbReference type="Proteomes" id="UP000570361">
    <property type="component" value="Unassembled WGS sequence"/>
</dbReference>
<dbReference type="AlphaFoldDB" id="A0A7W5FN38"/>
<dbReference type="InterPro" id="IPR016047">
    <property type="entry name" value="M23ase_b-sheet_dom"/>
</dbReference>
<dbReference type="SMART" id="SM00257">
    <property type="entry name" value="LysM"/>
    <property type="match status" value="1"/>
</dbReference>
<feature type="domain" description="G5" evidence="2">
    <location>
        <begin position="255"/>
        <end position="335"/>
    </location>
</feature>
<dbReference type="PANTHER" id="PTHR21666:SF270">
    <property type="entry name" value="MUREIN HYDROLASE ACTIVATOR ENVC"/>
    <property type="match status" value="1"/>
</dbReference>
<comment type="caution">
    <text evidence="4">The sequence shown here is derived from an EMBL/GenBank/DDBJ whole genome shotgun (WGS) entry which is preliminary data.</text>
</comment>
<evidence type="ECO:0000256" key="1">
    <source>
        <dbReference type="ARBA" id="ARBA00022729"/>
    </source>
</evidence>
<keyword evidence="1" id="KW-0732">Signal</keyword>
<dbReference type="PROSITE" id="PS51109">
    <property type="entry name" value="G5"/>
    <property type="match status" value="1"/>
</dbReference>
<reference evidence="4 5" key="1">
    <citation type="submission" date="2020-08" db="EMBL/GenBank/DDBJ databases">
        <title>Genomic Encyclopedia of Type Strains, Phase III (KMG-III): the genomes of soil and plant-associated and newly described type strains.</title>
        <authorList>
            <person name="Whitman W."/>
        </authorList>
    </citation>
    <scope>NUCLEOTIDE SEQUENCE [LARGE SCALE GENOMIC DNA]</scope>
    <source>
        <strain evidence="4 5">CECT 5862</strain>
    </source>
</reference>
<sequence>MASGAIAILLIAGFGGNEFVKANTTDYYNVYKDGQLIGAVATETQVKELVAKKEQEVKAANPDLNMVLSTGTLTYEKKSEFKADPDTEDTLQKLQGLFTSHATGVELKVEGKTIAIVKDQAAADKILASVKARYAPETAAKNKATEVTALAYAEEATTDKPVTEVKSVEIVENVTTAAANVDPDQIVDAGTVYAQMVQGSVKPTKYTVQDGDCIGCIAQKFEISPQVIYENNSWIQDDMIKVGDVLDLTVRQPEVTVETVERVTEIESIEPTTVVQKNSNMMAGESKVIRQGKSGSKKVVYQLTKQNGYLMSEELLGEQLIEYSVPTIVMKGTKVILGEGTGNFAWPVSGAKLTSSYGERWGRMHKGIDMVGSSTIMAADDGVVIFAGFKSGGLGYAVIVDHKNGYQTTYGHMSEVTAEKGQIVEKGDKLGVMGNTGHSTGTHLHFEISKNGVVQNPIKYL</sequence>
<dbReference type="SMART" id="SM01208">
    <property type="entry name" value="G5"/>
    <property type="match status" value="1"/>
</dbReference>
<dbReference type="PROSITE" id="PS51782">
    <property type="entry name" value="LYSM"/>
    <property type="match status" value="1"/>
</dbReference>
<dbReference type="CDD" id="cd12797">
    <property type="entry name" value="M23_peptidase"/>
    <property type="match status" value="1"/>
</dbReference>
<dbReference type="InterPro" id="IPR011055">
    <property type="entry name" value="Dup_hybrid_motif"/>
</dbReference>
<gene>
    <name evidence="4" type="ORF">FHS18_002957</name>
</gene>
<dbReference type="InterPro" id="IPR011098">
    <property type="entry name" value="G5_dom"/>
</dbReference>
<dbReference type="SUPFAM" id="SSF54106">
    <property type="entry name" value="LysM domain"/>
    <property type="match status" value="1"/>
</dbReference>
<organism evidence="4 5">
    <name type="scientific">Paenibacillus phyllosphaerae</name>
    <dbReference type="NCBI Taxonomy" id="274593"/>
    <lineage>
        <taxon>Bacteria</taxon>
        <taxon>Bacillati</taxon>
        <taxon>Bacillota</taxon>
        <taxon>Bacilli</taxon>
        <taxon>Bacillales</taxon>
        <taxon>Paenibacillaceae</taxon>
        <taxon>Paenibacillus</taxon>
    </lineage>
</organism>
<keyword evidence="5" id="KW-1185">Reference proteome</keyword>
<dbReference type="Gene3D" id="3.10.350.10">
    <property type="entry name" value="LysM domain"/>
    <property type="match status" value="1"/>
</dbReference>
<name>A0A7W5FN38_9BACL</name>
<dbReference type="InterPro" id="IPR018392">
    <property type="entry name" value="LysM"/>
</dbReference>
<dbReference type="InterPro" id="IPR036779">
    <property type="entry name" value="LysM_dom_sf"/>
</dbReference>
<dbReference type="EMBL" id="JACHXK010000005">
    <property type="protein sequence ID" value="MBB3110890.1"/>
    <property type="molecule type" value="Genomic_DNA"/>
</dbReference>
<evidence type="ECO:0000259" key="2">
    <source>
        <dbReference type="PROSITE" id="PS51109"/>
    </source>
</evidence>
<dbReference type="Pfam" id="PF01476">
    <property type="entry name" value="LysM"/>
    <property type="match status" value="1"/>
</dbReference>
<accession>A0A7W5FN38</accession>
<dbReference type="InterPro" id="IPR050570">
    <property type="entry name" value="Cell_wall_metabolism_enzyme"/>
</dbReference>
<dbReference type="Gene3D" id="2.20.230.10">
    <property type="entry name" value="Resuscitation-promoting factor rpfb"/>
    <property type="match status" value="1"/>
</dbReference>
<dbReference type="Gene3D" id="2.70.70.10">
    <property type="entry name" value="Glucose Permease (Domain IIA)"/>
    <property type="match status" value="1"/>
</dbReference>
<keyword evidence="4" id="KW-0378">Hydrolase</keyword>
<dbReference type="RefSeq" id="WP_246427641.1">
    <property type="nucleotide sequence ID" value="NZ_JACHXK010000005.1"/>
</dbReference>
<dbReference type="SUPFAM" id="SSF51261">
    <property type="entry name" value="Duplicated hybrid motif"/>
    <property type="match status" value="1"/>
</dbReference>
<evidence type="ECO:0000259" key="3">
    <source>
        <dbReference type="PROSITE" id="PS51782"/>
    </source>
</evidence>
<evidence type="ECO:0000313" key="5">
    <source>
        <dbReference type="Proteomes" id="UP000570361"/>
    </source>
</evidence>
<proteinExistence type="predicted"/>